<dbReference type="Proteomes" id="UP000326198">
    <property type="component" value="Unassembled WGS sequence"/>
</dbReference>
<feature type="compositionally biased region" description="Polar residues" evidence="1">
    <location>
        <begin position="9"/>
        <end position="22"/>
    </location>
</feature>
<dbReference type="OrthoDB" id="5361958at2759"/>
<dbReference type="EMBL" id="ML736392">
    <property type="protein sequence ID" value="KAE8371853.1"/>
    <property type="molecule type" value="Genomic_DNA"/>
</dbReference>
<evidence type="ECO:0000256" key="1">
    <source>
        <dbReference type="SAM" id="MobiDB-lite"/>
    </source>
</evidence>
<organism evidence="2 3">
    <name type="scientific">Aspergillus bertholletiae</name>
    <dbReference type="NCBI Taxonomy" id="1226010"/>
    <lineage>
        <taxon>Eukaryota</taxon>
        <taxon>Fungi</taxon>
        <taxon>Dikarya</taxon>
        <taxon>Ascomycota</taxon>
        <taxon>Pezizomycotina</taxon>
        <taxon>Eurotiomycetes</taxon>
        <taxon>Eurotiomycetidae</taxon>
        <taxon>Eurotiales</taxon>
        <taxon>Aspergillaceae</taxon>
        <taxon>Aspergillus</taxon>
        <taxon>Aspergillus subgen. Circumdati</taxon>
    </lineage>
</organism>
<name>A0A5N7AQ61_9EURO</name>
<reference evidence="2 3" key="1">
    <citation type="submission" date="2019-04" db="EMBL/GenBank/DDBJ databases">
        <title>Friends and foes A comparative genomics studyof 23 Aspergillus species from section Flavi.</title>
        <authorList>
            <consortium name="DOE Joint Genome Institute"/>
            <person name="Kjaerbolling I."/>
            <person name="Vesth T."/>
            <person name="Frisvad J.C."/>
            <person name="Nybo J.L."/>
            <person name="Theobald S."/>
            <person name="Kildgaard S."/>
            <person name="Isbrandt T."/>
            <person name="Kuo A."/>
            <person name="Sato A."/>
            <person name="Lyhne E.K."/>
            <person name="Kogle M.E."/>
            <person name="Wiebenga A."/>
            <person name="Kun R.S."/>
            <person name="Lubbers R.J."/>
            <person name="Makela M.R."/>
            <person name="Barry K."/>
            <person name="Chovatia M."/>
            <person name="Clum A."/>
            <person name="Daum C."/>
            <person name="Haridas S."/>
            <person name="He G."/>
            <person name="LaButti K."/>
            <person name="Lipzen A."/>
            <person name="Mondo S."/>
            <person name="Riley R."/>
            <person name="Salamov A."/>
            <person name="Simmons B.A."/>
            <person name="Magnuson J.K."/>
            <person name="Henrissat B."/>
            <person name="Mortensen U.H."/>
            <person name="Larsen T.O."/>
            <person name="Devries R.P."/>
            <person name="Grigoriev I.V."/>
            <person name="Machida M."/>
            <person name="Baker S.E."/>
            <person name="Andersen M.R."/>
        </authorList>
    </citation>
    <scope>NUCLEOTIDE SEQUENCE [LARGE SCALE GENOMIC DNA]</scope>
    <source>
        <strain evidence="2 3">IBT 29228</strain>
    </source>
</reference>
<feature type="non-terminal residue" evidence="2">
    <location>
        <position position="74"/>
    </location>
</feature>
<dbReference type="AlphaFoldDB" id="A0A5N7AQ61"/>
<gene>
    <name evidence="2" type="ORF">BDV26DRAFT_275285</name>
</gene>
<evidence type="ECO:0000313" key="2">
    <source>
        <dbReference type="EMBL" id="KAE8371853.1"/>
    </source>
</evidence>
<sequence length="74" mass="8415">MATPIRLSPQAQRIQRSSPYTDIFTNAPVASFRSRENTQHRDLTLSHAHTDVNRWQNPGSWGARHSNDTAPFTL</sequence>
<evidence type="ECO:0000313" key="3">
    <source>
        <dbReference type="Proteomes" id="UP000326198"/>
    </source>
</evidence>
<feature type="region of interest" description="Disordered" evidence="1">
    <location>
        <begin position="1"/>
        <end position="22"/>
    </location>
</feature>
<feature type="region of interest" description="Disordered" evidence="1">
    <location>
        <begin position="45"/>
        <end position="74"/>
    </location>
</feature>
<keyword evidence="3" id="KW-1185">Reference proteome</keyword>
<protein>
    <submittedName>
        <fullName evidence="2">Uncharacterized protein</fullName>
    </submittedName>
</protein>
<accession>A0A5N7AQ61</accession>
<proteinExistence type="predicted"/>